<dbReference type="RefSeq" id="XP_007376963.1">
    <property type="nucleotide sequence ID" value="XM_007376901.1"/>
</dbReference>
<dbReference type="PIRSF" id="PIRSF000097">
    <property type="entry name" value="AKR"/>
    <property type="match status" value="1"/>
</dbReference>
<dbReference type="Gene3D" id="3.20.20.100">
    <property type="entry name" value="NADP-dependent oxidoreductase domain"/>
    <property type="match status" value="1"/>
</dbReference>
<dbReference type="OMA" id="AWFYGSE"/>
<evidence type="ECO:0000256" key="2">
    <source>
        <dbReference type="PIRSR" id="PIRSR000097-1"/>
    </source>
</evidence>
<keyword evidence="1" id="KW-0560">Oxidoreductase</keyword>
<dbReference type="PROSITE" id="PS00798">
    <property type="entry name" value="ALDOKETO_REDUCTASE_1"/>
    <property type="match status" value="1"/>
</dbReference>
<dbReference type="AlphaFoldDB" id="G3ATG7"/>
<dbReference type="HOGENOM" id="CLU_023205_0_0_1"/>
<dbReference type="PRINTS" id="PR00069">
    <property type="entry name" value="ALDKETRDTASE"/>
</dbReference>
<evidence type="ECO:0000259" key="5">
    <source>
        <dbReference type="Pfam" id="PF00248"/>
    </source>
</evidence>
<dbReference type="FunCoup" id="G3ATG7">
    <property type="interactions" value="161"/>
</dbReference>
<dbReference type="PANTHER" id="PTHR11732">
    <property type="entry name" value="ALDO/KETO REDUCTASE"/>
    <property type="match status" value="1"/>
</dbReference>
<dbReference type="KEGG" id="spaa:SPAPADRAFT_142491"/>
<reference evidence="6 7" key="1">
    <citation type="journal article" date="2011" name="Proc. Natl. Acad. Sci. U.S.A.">
        <title>Comparative genomics of xylose-fermenting fungi for enhanced biofuel production.</title>
        <authorList>
            <person name="Wohlbach D.J."/>
            <person name="Kuo A."/>
            <person name="Sato T.K."/>
            <person name="Potts K.M."/>
            <person name="Salamov A.A."/>
            <person name="LaButti K.M."/>
            <person name="Sun H."/>
            <person name="Clum A."/>
            <person name="Pangilinan J.L."/>
            <person name="Lindquist E.A."/>
            <person name="Lucas S."/>
            <person name="Lapidus A."/>
            <person name="Jin M."/>
            <person name="Gunawan C."/>
            <person name="Balan V."/>
            <person name="Dale B.E."/>
            <person name="Jeffries T.W."/>
            <person name="Zinkel R."/>
            <person name="Barry K.W."/>
            <person name="Grigoriev I.V."/>
            <person name="Gasch A.P."/>
        </authorList>
    </citation>
    <scope>NUCLEOTIDE SEQUENCE [LARGE SCALE GENOMIC DNA]</scope>
    <source>
        <strain evidence="7">NRRL Y-27907 / 11-Y1</strain>
    </source>
</reference>
<dbReference type="eggNOG" id="KOG1577">
    <property type="taxonomic scope" value="Eukaryota"/>
</dbReference>
<dbReference type="InterPro" id="IPR018170">
    <property type="entry name" value="Aldo/ket_reductase_CS"/>
</dbReference>
<evidence type="ECO:0000313" key="7">
    <source>
        <dbReference type="Proteomes" id="UP000000709"/>
    </source>
</evidence>
<sequence length="325" mass="36640">MKFATTVELKLSNGKYIPALGLGTIPSGDASDVKDQVITAIKAGYRHIDTAWFYGSEKYIGEALKEVFQQGIIKREDLFITTKVWPSFWHSPEKSLDISLKDLGLDYVDLFLQHWPVALHGDQNGQPAVPKNEDGSLKYDDDPVHGTKFIDTYHKLEDILENTTKTKSIGISNYSIPKLKQLLPKIKKHRPVVNQIELHPQLPQRDLVDYCESRGIVIVAYSPVGGPGAPVLEVPLIKELATKYDVSPNEIAEAYHILNGRVALSRSSNLSRIKTITRLPRITEDELEQLYQVGVKDPKRYTCDPWGYGLGFKYWKGDTLSTEFD</sequence>
<protein>
    <recommendedName>
        <fullName evidence="5">NADP-dependent oxidoreductase domain-containing protein</fullName>
    </recommendedName>
</protein>
<evidence type="ECO:0000256" key="3">
    <source>
        <dbReference type="PIRSR" id="PIRSR000097-2"/>
    </source>
</evidence>
<accession>G3ATG7</accession>
<keyword evidence="7" id="KW-1185">Reference proteome</keyword>
<dbReference type="Proteomes" id="UP000000709">
    <property type="component" value="Unassembled WGS sequence"/>
</dbReference>
<feature type="active site" description="Proton donor" evidence="2">
    <location>
        <position position="54"/>
    </location>
</feature>
<dbReference type="SUPFAM" id="SSF51430">
    <property type="entry name" value="NAD(P)-linked oxidoreductase"/>
    <property type="match status" value="1"/>
</dbReference>
<dbReference type="InParanoid" id="G3ATG7"/>
<evidence type="ECO:0000256" key="1">
    <source>
        <dbReference type="ARBA" id="ARBA00023002"/>
    </source>
</evidence>
<dbReference type="EMBL" id="GL996504">
    <property type="protein sequence ID" value="EGW30930.1"/>
    <property type="molecule type" value="Genomic_DNA"/>
</dbReference>
<dbReference type="OrthoDB" id="416253at2759"/>
<proteinExistence type="predicted"/>
<dbReference type="GeneID" id="18870452"/>
<feature type="binding site" evidence="3">
    <location>
        <position position="114"/>
    </location>
    <ligand>
        <name>substrate</name>
    </ligand>
</feature>
<name>G3ATG7_SPAPN</name>
<feature type="domain" description="NADP-dependent oxidoreductase" evidence="5">
    <location>
        <begin position="20"/>
        <end position="290"/>
    </location>
</feature>
<evidence type="ECO:0000256" key="4">
    <source>
        <dbReference type="PIRSR" id="PIRSR000097-3"/>
    </source>
</evidence>
<evidence type="ECO:0000313" key="6">
    <source>
        <dbReference type="EMBL" id="EGW30930.1"/>
    </source>
</evidence>
<dbReference type="InterPro" id="IPR036812">
    <property type="entry name" value="NAD(P)_OxRdtase_dom_sf"/>
</dbReference>
<gene>
    <name evidence="6" type="ORF">SPAPADRAFT_142491</name>
</gene>
<dbReference type="InterPro" id="IPR023210">
    <property type="entry name" value="NADP_OxRdtase_dom"/>
</dbReference>
<feature type="site" description="Lowers pKa of active site Tyr" evidence="4">
    <location>
        <position position="83"/>
    </location>
</feature>
<dbReference type="Pfam" id="PF00248">
    <property type="entry name" value="Aldo_ket_red"/>
    <property type="match status" value="1"/>
</dbReference>
<dbReference type="GO" id="GO:0016616">
    <property type="term" value="F:oxidoreductase activity, acting on the CH-OH group of donors, NAD or NADP as acceptor"/>
    <property type="evidence" value="ECO:0007669"/>
    <property type="project" value="UniProtKB-ARBA"/>
</dbReference>
<organism evidence="7">
    <name type="scientific">Spathaspora passalidarum (strain NRRL Y-27907 / 11-Y1)</name>
    <dbReference type="NCBI Taxonomy" id="619300"/>
    <lineage>
        <taxon>Eukaryota</taxon>
        <taxon>Fungi</taxon>
        <taxon>Dikarya</taxon>
        <taxon>Ascomycota</taxon>
        <taxon>Saccharomycotina</taxon>
        <taxon>Pichiomycetes</taxon>
        <taxon>Debaryomycetaceae</taxon>
        <taxon>Spathaspora</taxon>
    </lineage>
</organism>
<dbReference type="InterPro" id="IPR020471">
    <property type="entry name" value="AKR"/>
</dbReference>